<feature type="transmembrane region" description="Helical" evidence="13">
    <location>
        <begin position="2081"/>
        <end position="2105"/>
    </location>
</feature>
<dbReference type="PANTHER" id="PTHR24416:SF349">
    <property type="entry name" value="TYROSINE-PROTEIN KINASE RYK"/>
    <property type="match status" value="1"/>
</dbReference>
<dbReference type="SUPFAM" id="SSF49265">
    <property type="entry name" value="Fibronectin type III"/>
    <property type="match status" value="2"/>
</dbReference>
<dbReference type="InterPro" id="IPR050122">
    <property type="entry name" value="RTK"/>
</dbReference>
<evidence type="ECO:0000256" key="3">
    <source>
        <dbReference type="ARBA" id="ARBA00022679"/>
    </source>
</evidence>
<keyword evidence="5 14" id="KW-0732">Signal</keyword>
<dbReference type="InterPro" id="IPR008266">
    <property type="entry name" value="Tyr_kinase_AS"/>
</dbReference>
<evidence type="ECO:0000256" key="12">
    <source>
        <dbReference type="SAM" id="MobiDB-lite"/>
    </source>
</evidence>
<dbReference type="InterPro" id="IPR020635">
    <property type="entry name" value="Tyr_kinase_cat_dom"/>
</dbReference>
<evidence type="ECO:0000256" key="8">
    <source>
        <dbReference type="ARBA" id="ARBA00022989"/>
    </source>
</evidence>
<dbReference type="Gene3D" id="2.60.40.10">
    <property type="entry name" value="Immunoglobulins"/>
    <property type="match status" value="2"/>
</dbReference>
<organism evidence="17 18">
    <name type="scientific">Capsaspora owczarzaki (strain ATCC 30864)</name>
    <dbReference type="NCBI Taxonomy" id="595528"/>
    <lineage>
        <taxon>Eukaryota</taxon>
        <taxon>Filasterea</taxon>
        <taxon>Capsaspora</taxon>
    </lineage>
</organism>
<feature type="compositionally biased region" description="Low complexity" evidence="12">
    <location>
        <begin position="1998"/>
        <end position="2007"/>
    </location>
</feature>
<feature type="compositionally biased region" description="Polar residues" evidence="12">
    <location>
        <begin position="2130"/>
        <end position="2153"/>
    </location>
</feature>
<feature type="domain" description="Fibronectin type-III" evidence="16">
    <location>
        <begin position="1380"/>
        <end position="1481"/>
    </location>
</feature>
<feature type="domain" description="Fibronectin type-III" evidence="16">
    <location>
        <begin position="1589"/>
        <end position="1685"/>
    </location>
</feature>
<feature type="chain" id="PRO_5013062565" description="receptor protein-tyrosine kinase" evidence="14">
    <location>
        <begin position="16"/>
        <end position="2485"/>
    </location>
</feature>
<evidence type="ECO:0000256" key="9">
    <source>
        <dbReference type="ARBA" id="ARBA00023136"/>
    </source>
</evidence>
<keyword evidence="18" id="KW-1185">Reference proteome</keyword>
<dbReference type="SMART" id="SM00060">
    <property type="entry name" value="FN3"/>
    <property type="match status" value="3"/>
</dbReference>
<dbReference type="GO" id="GO:0004714">
    <property type="term" value="F:transmembrane receptor protein tyrosine kinase activity"/>
    <property type="evidence" value="ECO:0007669"/>
    <property type="project" value="UniProtKB-EC"/>
</dbReference>
<evidence type="ECO:0000313" key="17">
    <source>
        <dbReference type="EMBL" id="KJE95400.1"/>
    </source>
</evidence>
<feature type="signal peptide" evidence="14">
    <location>
        <begin position="1"/>
        <end position="15"/>
    </location>
</feature>
<dbReference type="PRINTS" id="PR00109">
    <property type="entry name" value="TYRKINASE"/>
</dbReference>
<feature type="transmembrane region" description="Helical" evidence="13">
    <location>
        <begin position="1703"/>
        <end position="1726"/>
    </location>
</feature>
<feature type="compositionally biased region" description="Basic and acidic residues" evidence="12">
    <location>
        <begin position="1806"/>
        <end position="1815"/>
    </location>
</feature>
<dbReference type="PhylomeDB" id="A0A0D2WSV4"/>
<evidence type="ECO:0000256" key="4">
    <source>
        <dbReference type="ARBA" id="ARBA00022692"/>
    </source>
</evidence>
<evidence type="ECO:0000256" key="7">
    <source>
        <dbReference type="ARBA" id="ARBA00022777"/>
    </source>
</evidence>
<name>A0A0D2WSV4_CAPO3</name>
<feature type="compositionally biased region" description="Pro residues" evidence="12">
    <location>
        <begin position="1819"/>
        <end position="1834"/>
    </location>
</feature>
<evidence type="ECO:0000256" key="6">
    <source>
        <dbReference type="ARBA" id="ARBA00022737"/>
    </source>
</evidence>
<dbReference type="InterPro" id="IPR036116">
    <property type="entry name" value="FN3_sf"/>
</dbReference>
<evidence type="ECO:0000259" key="16">
    <source>
        <dbReference type="PROSITE" id="PS50853"/>
    </source>
</evidence>
<evidence type="ECO:0000256" key="2">
    <source>
        <dbReference type="ARBA" id="ARBA00011902"/>
    </source>
</evidence>
<evidence type="ECO:0000256" key="13">
    <source>
        <dbReference type="SAM" id="Phobius"/>
    </source>
</evidence>
<dbReference type="SMART" id="SM00219">
    <property type="entry name" value="TyrKc"/>
    <property type="match status" value="1"/>
</dbReference>
<dbReference type="GO" id="GO:0005524">
    <property type="term" value="F:ATP binding"/>
    <property type="evidence" value="ECO:0007669"/>
    <property type="project" value="InterPro"/>
</dbReference>
<dbReference type="PROSITE" id="PS00109">
    <property type="entry name" value="PROTEIN_KINASE_TYR"/>
    <property type="match status" value="1"/>
</dbReference>
<keyword evidence="7 17" id="KW-0418">Kinase</keyword>
<keyword evidence="10" id="KW-0675">Receptor</keyword>
<dbReference type="EC" id="2.7.10.1" evidence="2"/>
<evidence type="ECO:0000256" key="14">
    <source>
        <dbReference type="SAM" id="SignalP"/>
    </source>
</evidence>
<feature type="region of interest" description="Disordered" evidence="12">
    <location>
        <begin position="1795"/>
        <end position="1836"/>
    </location>
</feature>
<dbReference type="PROSITE" id="PS50853">
    <property type="entry name" value="FN3"/>
    <property type="match status" value="3"/>
</dbReference>
<dbReference type="GO" id="GO:0043235">
    <property type="term" value="C:receptor complex"/>
    <property type="evidence" value="ECO:0007669"/>
    <property type="project" value="TreeGrafter"/>
</dbReference>
<keyword evidence="6" id="KW-0677">Repeat</keyword>
<dbReference type="PANTHER" id="PTHR24416">
    <property type="entry name" value="TYROSINE-PROTEIN KINASE RECEPTOR"/>
    <property type="match status" value="1"/>
</dbReference>
<keyword evidence="11" id="KW-0325">Glycoprotein</keyword>
<evidence type="ECO:0000313" key="18">
    <source>
        <dbReference type="Proteomes" id="UP000008743"/>
    </source>
</evidence>
<keyword evidence="8 13" id="KW-1133">Transmembrane helix</keyword>
<feature type="domain" description="Fibronectin type-III" evidence="16">
    <location>
        <begin position="1486"/>
        <end position="1584"/>
    </location>
</feature>
<comment type="subcellular location">
    <subcellularLocation>
        <location evidence="1">Membrane</location>
        <topology evidence="1">Single-pass membrane protein</topology>
    </subcellularLocation>
</comment>
<dbReference type="InterPro" id="IPR003961">
    <property type="entry name" value="FN3_dom"/>
</dbReference>
<dbReference type="EMBL" id="KE346369">
    <property type="protein sequence ID" value="KJE95400.1"/>
    <property type="molecule type" value="Genomic_DNA"/>
</dbReference>
<sequence>MVFVSLLLANSQLNGSHDAAQGCYCEESLNRLGIVVGGALNSTPGVWHHLIFPYVADFVQRLGVECRVLGIQPDVVLLNELPVAPPLYPKLSIAYVVGMKKVHLLVPSLPLGAVALSVEPSMRVGDQTSPGVCGAWQGALRSLPAAAGLRSTSQFKSGAIQDGEELFPGQKFRFAEALAVASAAATADAETSTCEFKLPSSGVLSETRKYLQKFLPVIRQSSGRTVHLLLGIHDKSRLVIGMQEANEELSEALDSFFSGAFPLLDPAFLTIRAHPVALPSDSGELVRLSDVPRAQAFFAISCLSGHAWFINGSTQVEANKVDLLVNKHVLDVVSCCFGECRDLANLLPDDFARPNVVISNADRALCDYALAVALALRNEKSTTGFDWLNCAQFACNGAIPLRRYVYDLAFAVPESDATCLVHPTLLNSAKSLAYQLHRQPHGQKLTMPLFSIWLRARPRTKCPSLQLFLSETQYRRVLVVNTHEQAQLARQTLEVHTHPGAGLFDHVVVLQEPQTINHAQLSLVCHPTQPRCFFVDADLLHDPTTIQLFVVARSVSTTPPPAVVALCTLNVSADLLRTDKIATLRDAILYDEGHDVPFESADEPGVAQRSLCSLFDGRVELMPLESPAHAQVNLPRLVREWVSDAARPPPSWELVRSGAVVVTENIQNTVDCIRRSSTAAWTVVHLQKMQPGCGASAALRATGYQLRDTHDVYCVRHLDLNQVQAFWQRFPAILSRPTLLLLDEDMLHGFEFETPSPPPLLRHPVVIVRVVPPLQQHKRPLGLPNPHIVQLRSKLTRADTKEVCLRLHSALSHPMAETVSNEEKRWIEHAREALDAMAGAELAPDDRHLYIIGLSACRGEFIPAATWIGDLCKQLDPQLRSRSPTGLSWLLCLARLLAFLSAFCQDIEVVLMAMEKWTQWCTDPSASAQAFVQLVHFDGRRLRFLHPFLARLFLSVFDDTGSNEHWKEDKEDRPVPASFLLNEWKASFPTLCEHLNQPPALCEADFGSDAIQELLSRRDSKFTMFPPLVQHIVRTTDSTKAAIRERLGLLNHVLAVFDEVHQRCYPRLTIEPAFQHLIRSRALRYWGRMQECFLADAVSEARIAFDLLKLSKYELLARNNLATAPFAMLFSIPPEPLEDSQDLKEFREHSVRLLAFPQAPQVQRYINRLRDRGYQLDIDQHMPRLPDEPGDPTEPLVTTRFPSSWKFPTYLPALHDLIGCLNTMFRKLFHSAKLISAHSARFCAVLCTLLLAAGPLSAVGAQSAPSIDGSQIVCTPARGFNSTATVSISWANAVIGVDFATATFGLSFSVGSDTSTLINVAIDPFPRNSNVTVGHLVPFTAYSFTLSVSIPSADPADPPSSSEVTWSTTTLSDAPIWPSGAANLTLDTSSLTDSSMDLSWPAPASASGPTPLAYWLTYATNDPNPVGQGPFQLLFDQSTQKASITGLAPGARYRFNLTCSNADASASASSRLTVAVRTLPGPIIWGATPPVYTTVVANSTVLVVSWKAPQYVQDASATYAVVVTRVDDPAAGPYNVAVNSTLRTATISGLAPFTLYRINVSASNSFSPDWYTAPATYLTSTKPGVPAFAPSTVLDATTVSDLSVQLDWAPGLAVVNDDPSQVRFQLVRMPEATVVLKFDQSTPQMTSFVDSTVEAGRNYTYVLTAQNSAKLDTPTPFPTLTSQVVAIKHAVTTPESNSESKTLLIALLVTGGVIIMGAIIGLVVFLRSRSRNNHSHKRRDMRRQMIQVVRDENGVTINASPLPVQRSTSTGVPIGTIQVSESTPSSTTILPMKRVTRSDSFSGRQTPRDFDEHGYVRPIMPPTRRPSSPLPPLPRGATLSTLLESSESVGPAHFPSTEALNLSSLQSPSKLQAQASASSDSRGSVLQSLGGLPAAMANRLRVQRSMSLKTSSEFSPSSHALLGSLDAAQKSADDLSAPESSPPRQRRTSFPVVSTTAGDLLRGNSAMTDDLAILPAAKLAGEYISFSNSPSARERTASPRPASTSARSLRETHRHSLAGEHVYSSPQEYSEPQNALRKFSQDSSLVHAHNHLFGSSGNGKSVASPLLTLSRRHGRVDRSQVLFTGVLGEGFSSHVLLGVAPAFWLSMRSRNGTVRHSSSLHSRASVSKALSSRHSTLSPQTATDLTTSQSADSASGEAVDVPPGFLPAAEKIRVAVKVLKSTVDGDNVHCQHLANEARLLQRLNHKNIIRVITYFGEAKPAMLVLEYLPYFDLASLLHRGRTATPEPIVPTTKESLHVLSQIASALVFLSEHHIVHRDVAARNCLVGTALNVKLSDFGLATTLPVDTELMEVPNDASVPIRWTPPETLLYSQIAVTSDVWQFGVLCHELFSGGQVPYSNVATEDIVPLLESGERLAKSSRCPDPLYELMLSMWEWDPLTRASMHEVAGELDALLALPSLEHESIRDIGAMLVRRPSNAAIEQTLDAAVSDSNLTNLSPSVSITIDDDSACSAPALDPYKTFYSDS</sequence>
<feature type="region of interest" description="Disordered" evidence="12">
    <location>
        <begin position="2130"/>
        <end position="2158"/>
    </location>
</feature>
<keyword evidence="9 13" id="KW-0472">Membrane</keyword>
<accession>A0A0D2WSV4</accession>
<dbReference type="GO" id="GO:0051897">
    <property type="term" value="P:positive regulation of phosphatidylinositol 3-kinase/protein kinase B signal transduction"/>
    <property type="evidence" value="ECO:0007669"/>
    <property type="project" value="TreeGrafter"/>
</dbReference>
<gene>
    <name evidence="17" type="ORF">CAOG_009920</name>
</gene>
<proteinExistence type="predicted"/>
<dbReference type="InterPro" id="IPR000719">
    <property type="entry name" value="Prot_kinase_dom"/>
</dbReference>
<evidence type="ECO:0000256" key="10">
    <source>
        <dbReference type="ARBA" id="ARBA00023170"/>
    </source>
</evidence>
<dbReference type="GO" id="GO:0005886">
    <property type="term" value="C:plasma membrane"/>
    <property type="evidence" value="ECO:0007669"/>
    <property type="project" value="TreeGrafter"/>
</dbReference>
<feature type="domain" description="Protein kinase" evidence="15">
    <location>
        <begin position="2081"/>
        <end position="2414"/>
    </location>
</feature>
<dbReference type="Gene3D" id="1.10.510.10">
    <property type="entry name" value="Transferase(Phosphotransferase) domain 1"/>
    <property type="match status" value="1"/>
</dbReference>
<protein>
    <recommendedName>
        <fullName evidence="2">receptor protein-tyrosine kinase</fullName>
        <ecNumber evidence="2">2.7.10.1</ecNumber>
    </recommendedName>
</protein>
<dbReference type="GO" id="GO:0007169">
    <property type="term" value="P:cell surface receptor protein tyrosine kinase signaling pathway"/>
    <property type="evidence" value="ECO:0007669"/>
    <property type="project" value="TreeGrafter"/>
</dbReference>
<dbReference type="InterPro" id="IPR011009">
    <property type="entry name" value="Kinase-like_dom_sf"/>
</dbReference>
<keyword evidence="4 13" id="KW-0812">Transmembrane</keyword>
<dbReference type="SUPFAM" id="SSF56112">
    <property type="entry name" value="Protein kinase-like (PK-like)"/>
    <property type="match status" value="1"/>
</dbReference>
<evidence type="ECO:0000256" key="11">
    <source>
        <dbReference type="ARBA" id="ARBA00023180"/>
    </source>
</evidence>
<dbReference type="CDD" id="cd00063">
    <property type="entry name" value="FN3"/>
    <property type="match status" value="2"/>
</dbReference>
<dbReference type="Proteomes" id="UP000008743">
    <property type="component" value="Unassembled WGS sequence"/>
</dbReference>
<evidence type="ECO:0000256" key="1">
    <source>
        <dbReference type="ARBA" id="ARBA00004167"/>
    </source>
</evidence>
<feature type="region of interest" description="Disordered" evidence="12">
    <location>
        <begin position="1988"/>
        <end position="2012"/>
    </location>
</feature>
<evidence type="ECO:0000259" key="15">
    <source>
        <dbReference type="PROSITE" id="PS50011"/>
    </source>
</evidence>
<dbReference type="PROSITE" id="PS50011">
    <property type="entry name" value="PROTEIN_KINASE_DOM"/>
    <property type="match status" value="1"/>
</dbReference>
<dbReference type="InterPro" id="IPR001245">
    <property type="entry name" value="Ser-Thr/Tyr_kinase_cat_dom"/>
</dbReference>
<dbReference type="CDD" id="cd12087">
    <property type="entry name" value="TM_EGFR-like"/>
    <property type="match status" value="1"/>
</dbReference>
<reference evidence="18" key="1">
    <citation type="submission" date="2011-02" db="EMBL/GenBank/DDBJ databases">
        <title>The Genome Sequence of Capsaspora owczarzaki ATCC 30864.</title>
        <authorList>
            <person name="Russ C."/>
            <person name="Cuomo C."/>
            <person name="Burger G."/>
            <person name="Gray M.W."/>
            <person name="Holland P.W.H."/>
            <person name="King N."/>
            <person name="Lang F.B.F."/>
            <person name="Roger A.J."/>
            <person name="Ruiz-Trillo I."/>
            <person name="Young S.K."/>
            <person name="Zeng Q."/>
            <person name="Gargeya S."/>
            <person name="Alvarado L."/>
            <person name="Berlin A."/>
            <person name="Chapman S.B."/>
            <person name="Chen Z."/>
            <person name="Freedman E."/>
            <person name="Gellesch M."/>
            <person name="Goldberg J."/>
            <person name="Griggs A."/>
            <person name="Gujja S."/>
            <person name="Heilman E."/>
            <person name="Heiman D."/>
            <person name="Howarth C."/>
            <person name="Mehta T."/>
            <person name="Neiman D."/>
            <person name="Pearson M."/>
            <person name="Roberts A."/>
            <person name="Saif S."/>
            <person name="Shea T."/>
            <person name="Shenoy N."/>
            <person name="Sisk P."/>
            <person name="Stolte C."/>
            <person name="Sykes S."/>
            <person name="White J."/>
            <person name="Yandava C."/>
            <person name="Haas B."/>
            <person name="Nusbaum C."/>
            <person name="Birren B."/>
        </authorList>
    </citation>
    <scope>NUCLEOTIDE SEQUENCE</scope>
    <source>
        <strain evidence="18">ATCC 30864</strain>
    </source>
</reference>
<dbReference type="InParanoid" id="A0A0D2WSV4"/>
<evidence type="ECO:0000256" key="5">
    <source>
        <dbReference type="ARBA" id="ARBA00022729"/>
    </source>
</evidence>
<feature type="region of interest" description="Disordered" evidence="12">
    <location>
        <begin position="1928"/>
        <end position="1953"/>
    </location>
</feature>
<dbReference type="OrthoDB" id="413582at2759"/>
<dbReference type="Pfam" id="PF07714">
    <property type="entry name" value="PK_Tyr_Ser-Thr"/>
    <property type="match status" value="1"/>
</dbReference>
<dbReference type="STRING" id="595528.A0A0D2WSV4"/>
<dbReference type="eggNOG" id="KOG1026">
    <property type="taxonomic scope" value="Eukaryota"/>
</dbReference>
<keyword evidence="3" id="KW-0808">Transferase</keyword>
<dbReference type="InterPro" id="IPR013783">
    <property type="entry name" value="Ig-like_fold"/>
</dbReference>